<evidence type="ECO:0000256" key="5">
    <source>
        <dbReference type="HAMAP-Rule" id="MF_00076"/>
    </source>
</evidence>
<proteinExistence type="inferred from homology"/>
<dbReference type="GO" id="GO:0005737">
    <property type="term" value="C:cytoplasm"/>
    <property type="evidence" value="ECO:0007669"/>
    <property type="project" value="UniProtKB-SubCell"/>
</dbReference>
<dbReference type="Pfam" id="PF00475">
    <property type="entry name" value="IGPD"/>
    <property type="match status" value="1"/>
</dbReference>
<dbReference type="InterPro" id="IPR020565">
    <property type="entry name" value="ImidazoleglycerP_deHydtase_CS"/>
</dbReference>
<dbReference type="InterPro" id="IPR020568">
    <property type="entry name" value="Ribosomal_Su5_D2-typ_SF"/>
</dbReference>
<dbReference type="InterPro" id="IPR038494">
    <property type="entry name" value="IGPD_sf"/>
</dbReference>
<evidence type="ECO:0000256" key="2">
    <source>
        <dbReference type="ARBA" id="ARBA00022605"/>
    </source>
</evidence>
<evidence type="ECO:0000256" key="1">
    <source>
        <dbReference type="ARBA" id="ARBA00005047"/>
    </source>
</evidence>
<dbReference type="AlphaFoldDB" id="A0A7C4NM98"/>
<comment type="similarity">
    <text evidence="5">Belongs to the imidazoleglycerol-phosphate dehydratase family.</text>
</comment>
<dbReference type="FunFam" id="3.30.230.40:FF:000003">
    <property type="entry name" value="Imidazoleglycerol-phosphate dehydratase HisB"/>
    <property type="match status" value="1"/>
</dbReference>
<dbReference type="Gene3D" id="3.30.230.40">
    <property type="entry name" value="Imidazole glycerol phosphate dehydratase, domain 1"/>
    <property type="match status" value="2"/>
</dbReference>
<keyword evidence="5" id="KW-0963">Cytoplasm</keyword>
<comment type="pathway">
    <text evidence="1 5">Amino-acid biosynthesis; L-histidine biosynthesis; L-histidine from 5-phospho-alpha-D-ribose 1-diphosphate: step 6/9.</text>
</comment>
<evidence type="ECO:0000256" key="4">
    <source>
        <dbReference type="ARBA" id="ARBA00023239"/>
    </source>
</evidence>
<organism evidence="7">
    <name type="scientific">Ignisphaera aggregans</name>
    <dbReference type="NCBI Taxonomy" id="334771"/>
    <lineage>
        <taxon>Archaea</taxon>
        <taxon>Thermoproteota</taxon>
        <taxon>Thermoprotei</taxon>
        <taxon>Desulfurococcales</taxon>
        <taxon>Desulfurococcaceae</taxon>
        <taxon>Ignisphaera</taxon>
    </lineage>
</organism>
<dbReference type="SUPFAM" id="SSF54211">
    <property type="entry name" value="Ribosomal protein S5 domain 2-like"/>
    <property type="match status" value="2"/>
</dbReference>
<dbReference type="PANTHER" id="PTHR23133">
    <property type="entry name" value="IMIDAZOLEGLYCEROL-PHOSPHATE DEHYDRATASE HIS7"/>
    <property type="match status" value="1"/>
</dbReference>
<comment type="subcellular location">
    <subcellularLocation>
        <location evidence="5">Cytoplasm</location>
    </subcellularLocation>
</comment>
<reference evidence="7" key="1">
    <citation type="journal article" date="2020" name="mSystems">
        <title>Genome- and Community-Level Interaction Insights into Carbon Utilization and Element Cycling Functions of Hydrothermarchaeota in Hydrothermal Sediment.</title>
        <authorList>
            <person name="Zhou Z."/>
            <person name="Liu Y."/>
            <person name="Xu W."/>
            <person name="Pan J."/>
            <person name="Luo Z.H."/>
            <person name="Li M."/>
        </authorList>
    </citation>
    <scope>NUCLEOTIDE SEQUENCE [LARGE SCALE GENOMIC DNA]</scope>
    <source>
        <strain evidence="7">SpSt-637</strain>
        <strain evidence="6">SpSt-667</strain>
    </source>
</reference>
<evidence type="ECO:0000313" key="6">
    <source>
        <dbReference type="EMBL" id="HGQ35460.1"/>
    </source>
</evidence>
<comment type="catalytic activity">
    <reaction evidence="5">
        <text>D-erythro-1-(imidazol-4-yl)glycerol 3-phosphate = 3-(imidazol-4-yl)-2-oxopropyl phosphate + H2O</text>
        <dbReference type="Rhea" id="RHEA:11040"/>
        <dbReference type="ChEBI" id="CHEBI:15377"/>
        <dbReference type="ChEBI" id="CHEBI:57766"/>
        <dbReference type="ChEBI" id="CHEBI:58278"/>
        <dbReference type="EC" id="4.2.1.19"/>
    </reaction>
</comment>
<sequence>MTRRCKYSRETLETLVEVEIDIDSAGNILIETPIPFFNHMLITLFTYMNATATVRAVDKKPYDDHHVVEDAAIAIGEALCRCLEDKSGIKRYSHIIMPMDDALILVAIDISGRGRGYIDLGLDKIVIGGMNIENVDHFLETLASRSKTTIHVVKLRGYNTHHIVEAVFKGLGLAFYDATRIIGNKVISTKGVI</sequence>
<dbReference type="GO" id="GO:0000105">
    <property type="term" value="P:L-histidine biosynthetic process"/>
    <property type="evidence" value="ECO:0007669"/>
    <property type="project" value="UniProtKB-UniRule"/>
</dbReference>
<evidence type="ECO:0000256" key="3">
    <source>
        <dbReference type="ARBA" id="ARBA00023102"/>
    </source>
</evidence>
<evidence type="ECO:0000313" key="7">
    <source>
        <dbReference type="EMBL" id="HGQ64386.1"/>
    </source>
</evidence>
<dbReference type="HAMAP" id="MF_00076">
    <property type="entry name" value="HisB"/>
    <property type="match status" value="1"/>
</dbReference>
<dbReference type="PANTHER" id="PTHR23133:SF2">
    <property type="entry name" value="IMIDAZOLEGLYCEROL-PHOSPHATE DEHYDRATASE"/>
    <property type="match status" value="1"/>
</dbReference>
<keyword evidence="2 5" id="KW-0028">Amino-acid biosynthesis</keyword>
<dbReference type="UniPathway" id="UPA00031">
    <property type="reaction ID" value="UER00011"/>
</dbReference>
<dbReference type="EMBL" id="DTBD01000028">
    <property type="protein sequence ID" value="HGQ64386.1"/>
    <property type="molecule type" value="Genomic_DNA"/>
</dbReference>
<gene>
    <name evidence="5 7" type="primary">hisB</name>
    <name evidence="7" type="ORF">ENU08_03990</name>
    <name evidence="6" type="ORF">ENU41_02120</name>
</gene>
<accession>A0A7C4NM98</accession>
<dbReference type="EC" id="4.2.1.19" evidence="5"/>
<dbReference type="InterPro" id="IPR000807">
    <property type="entry name" value="ImidazoleglycerolP_deHydtase"/>
</dbReference>
<keyword evidence="3 5" id="KW-0368">Histidine biosynthesis</keyword>
<dbReference type="PROSITE" id="PS00955">
    <property type="entry name" value="IGP_DEHYDRATASE_2"/>
    <property type="match status" value="1"/>
</dbReference>
<comment type="caution">
    <text evidence="7">The sequence shown here is derived from an EMBL/GenBank/DDBJ whole genome shotgun (WGS) entry which is preliminary data.</text>
</comment>
<dbReference type="EMBL" id="DTCK01000012">
    <property type="protein sequence ID" value="HGQ35460.1"/>
    <property type="molecule type" value="Genomic_DNA"/>
</dbReference>
<protein>
    <recommendedName>
        <fullName evidence="5">Imidazoleglycerol-phosphate dehydratase</fullName>
        <shortName evidence="5">IGPD</shortName>
        <ecNumber evidence="5">4.2.1.19</ecNumber>
    </recommendedName>
</protein>
<dbReference type="PROSITE" id="PS00954">
    <property type="entry name" value="IGP_DEHYDRATASE_1"/>
    <property type="match status" value="1"/>
</dbReference>
<name>A0A7C4NM98_9CREN</name>
<dbReference type="GO" id="GO:0004424">
    <property type="term" value="F:imidazoleglycerol-phosphate dehydratase activity"/>
    <property type="evidence" value="ECO:0007669"/>
    <property type="project" value="UniProtKB-UniRule"/>
</dbReference>
<keyword evidence="4 5" id="KW-0456">Lyase</keyword>